<reference evidence="1 2" key="1">
    <citation type="submission" date="2019-05" db="EMBL/GenBank/DDBJ databases">
        <title>Mumia sp. nov., isolated from the intestinal contents of plateau pika (Ochotona curzoniae) in the Qinghai-Tibet plateau of China.</title>
        <authorList>
            <person name="Tian Z."/>
        </authorList>
    </citation>
    <scope>NUCLEOTIDE SEQUENCE [LARGE SCALE GENOMIC DNA]</scope>
    <source>
        <strain evidence="2">527</strain>
    </source>
</reference>
<evidence type="ECO:0000313" key="2">
    <source>
        <dbReference type="Proteomes" id="UP000306740"/>
    </source>
</evidence>
<name>A0A5C4MCJ4_9ACTN</name>
<sequence length="64" mass="7455">MQLPEQRLYCCLVDCKDKRVKLCDYLQGCMLRNKKPWRPLGLMRDLSVRVVDVLCKALDAAKTL</sequence>
<evidence type="ECO:0000313" key="1">
    <source>
        <dbReference type="EMBL" id="TNC36449.1"/>
    </source>
</evidence>
<dbReference type="RefSeq" id="WP_139106899.1">
    <property type="nucleotide sequence ID" value="NZ_VDFR01000137.1"/>
</dbReference>
<accession>A0A5C4MCJ4</accession>
<proteinExistence type="predicted"/>
<dbReference type="EMBL" id="VDFR01000137">
    <property type="protein sequence ID" value="TNC36449.1"/>
    <property type="molecule type" value="Genomic_DNA"/>
</dbReference>
<comment type="caution">
    <text evidence="1">The sequence shown here is derived from an EMBL/GenBank/DDBJ whole genome shotgun (WGS) entry which is preliminary data.</text>
</comment>
<gene>
    <name evidence="1" type="ORF">FHE65_26220</name>
</gene>
<protein>
    <submittedName>
        <fullName evidence="1">Uncharacterized protein</fullName>
    </submittedName>
</protein>
<dbReference type="AlphaFoldDB" id="A0A5C4MCJ4"/>
<dbReference type="Proteomes" id="UP000306740">
    <property type="component" value="Unassembled WGS sequence"/>
</dbReference>
<organism evidence="1 2">
    <name type="scientific">Mumia zhuanghuii</name>
    <dbReference type="NCBI Taxonomy" id="2585211"/>
    <lineage>
        <taxon>Bacteria</taxon>
        <taxon>Bacillati</taxon>
        <taxon>Actinomycetota</taxon>
        <taxon>Actinomycetes</taxon>
        <taxon>Propionibacteriales</taxon>
        <taxon>Nocardioidaceae</taxon>
        <taxon>Mumia</taxon>
    </lineage>
</organism>